<dbReference type="AlphaFoldDB" id="A0AAE1DZD3"/>
<dbReference type="EMBL" id="JAWDGP010001769">
    <property type="protein sequence ID" value="KAK3788342.1"/>
    <property type="molecule type" value="Genomic_DNA"/>
</dbReference>
<evidence type="ECO:0000313" key="1">
    <source>
        <dbReference type="EMBL" id="KAK3788342.1"/>
    </source>
</evidence>
<evidence type="ECO:0000313" key="2">
    <source>
        <dbReference type="Proteomes" id="UP001283361"/>
    </source>
</evidence>
<comment type="caution">
    <text evidence="1">The sequence shown here is derived from an EMBL/GenBank/DDBJ whole genome shotgun (WGS) entry which is preliminary data.</text>
</comment>
<sequence>MYRLDKLAIKGEPGRAGLCISWIPDGLLVELAQKKRSTLIPIGVIPSHGSLRAARLDTPVQRCDQSWVRFTLIRLSRIDTVNGAELKESEKRQRVNDFSMAPFFILRATSGGCRGVFLRITHNIYIVCFLVNRAAYLKALCAAHLSLIELAFCATHARCDLCLRPADFDLQSPRLDQSRFLVSAGSLKIDTRQALTDTDTTIQLD</sequence>
<gene>
    <name evidence="1" type="ORF">RRG08_025071</name>
</gene>
<keyword evidence="2" id="KW-1185">Reference proteome</keyword>
<proteinExistence type="predicted"/>
<protein>
    <submittedName>
        <fullName evidence="1">Uncharacterized protein</fullName>
    </submittedName>
</protein>
<accession>A0AAE1DZD3</accession>
<name>A0AAE1DZD3_9GAST</name>
<dbReference type="Proteomes" id="UP001283361">
    <property type="component" value="Unassembled WGS sequence"/>
</dbReference>
<organism evidence="1 2">
    <name type="scientific">Elysia crispata</name>
    <name type="common">lettuce slug</name>
    <dbReference type="NCBI Taxonomy" id="231223"/>
    <lineage>
        <taxon>Eukaryota</taxon>
        <taxon>Metazoa</taxon>
        <taxon>Spiralia</taxon>
        <taxon>Lophotrochozoa</taxon>
        <taxon>Mollusca</taxon>
        <taxon>Gastropoda</taxon>
        <taxon>Heterobranchia</taxon>
        <taxon>Euthyneura</taxon>
        <taxon>Panpulmonata</taxon>
        <taxon>Sacoglossa</taxon>
        <taxon>Placobranchoidea</taxon>
        <taxon>Plakobranchidae</taxon>
        <taxon>Elysia</taxon>
    </lineage>
</organism>
<reference evidence="1" key="1">
    <citation type="journal article" date="2023" name="G3 (Bethesda)">
        <title>A reference genome for the long-term kleptoplast-retaining sea slug Elysia crispata morphotype clarki.</title>
        <authorList>
            <person name="Eastman K.E."/>
            <person name="Pendleton A.L."/>
            <person name="Shaikh M.A."/>
            <person name="Suttiyut T."/>
            <person name="Ogas R."/>
            <person name="Tomko P."/>
            <person name="Gavelis G."/>
            <person name="Widhalm J.R."/>
            <person name="Wisecaver J.H."/>
        </authorList>
    </citation>
    <scope>NUCLEOTIDE SEQUENCE</scope>
    <source>
        <strain evidence="1">ECLA1</strain>
    </source>
</reference>